<evidence type="ECO:0000256" key="1">
    <source>
        <dbReference type="ARBA" id="ARBA00022676"/>
    </source>
</evidence>
<organism evidence="6 7">
    <name type="scientific">Shewanella maritima</name>
    <dbReference type="NCBI Taxonomy" id="2520507"/>
    <lineage>
        <taxon>Bacteria</taxon>
        <taxon>Pseudomonadati</taxon>
        <taxon>Pseudomonadota</taxon>
        <taxon>Gammaproteobacteria</taxon>
        <taxon>Alteromonadales</taxon>
        <taxon>Shewanellaceae</taxon>
        <taxon>Shewanella</taxon>
    </lineage>
</organism>
<dbReference type="PANTHER" id="PTHR10357:SF214">
    <property type="entry name" value="GLUCOSYLGLYCERATE PHOSPHORYLASE"/>
    <property type="match status" value="1"/>
</dbReference>
<dbReference type="InterPro" id="IPR006047">
    <property type="entry name" value="GH13_cat_dom"/>
</dbReference>
<keyword evidence="1" id="KW-0328">Glycosyltransferase</keyword>
<reference evidence="6 7" key="1">
    <citation type="submission" date="2019-02" db="EMBL/GenBank/DDBJ databases">
        <title>Shewanella sp. D4-2 isolated from Dokdo Island.</title>
        <authorList>
            <person name="Baek K."/>
        </authorList>
    </citation>
    <scope>NUCLEOTIDE SEQUENCE [LARGE SCALE GENOMIC DNA]</scope>
    <source>
        <strain evidence="6 7">D4-2</strain>
    </source>
</reference>
<dbReference type="InterPro" id="IPR016377">
    <property type="entry name" value="Sucrose_GGa_phosphorylase-rel"/>
</dbReference>
<feature type="domain" description="Glycosyl hydrolase family 13 catalytic" evidence="5">
    <location>
        <begin position="112"/>
        <end position="440"/>
    </location>
</feature>
<dbReference type="InterPro" id="IPR017853">
    <property type="entry name" value="GH"/>
</dbReference>
<dbReference type="Gene3D" id="3.90.400.10">
    <property type="entry name" value="Oligo-1,6-glucosidase, Domain 2"/>
    <property type="match status" value="1"/>
</dbReference>
<protein>
    <submittedName>
        <fullName evidence="6">Alpha-amylase</fullName>
    </submittedName>
</protein>
<dbReference type="GO" id="GO:0016757">
    <property type="term" value="F:glycosyltransferase activity"/>
    <property type="evidence" value="ECO:0007669"/>
    <property type="project" value="UniProtKB-KW"/>
</dbReference>
<evidence type="ECO:0000313" key="6">
    <source>
        <dbReference type="EMBL" id="QBF81886.1"/>
    </source>
</evidence>
<dbReference type="Proteomes" id="UP000291106">
    <property type="component" value="Chromosome"/>
</dbReference>
<accession>A0A411PE91</accession>
<dbReference type="PANTHER" id="PTHR10357">
    <property type="entry name" value="ALPHA-AMYLASE FAMILY MEMBER"/>
    <property type="match status" value="1"/>
</dbReference>
<evidence type="ECO:0000256" key="2">
    <source>
        <dbReference type="ARBA" id="ARBA00022679"/>
    </source>
</evidence>
<evidence type="ECO:0000256" key="3">
    <source>
        <dbReference type="PIRSR" id="PIRSR003059-2"/>
    </source>
</evidence>
<feature type="binding site" evidence="3">
    <location>
        <begin position="271"/>
        <end position="273"/>
    </location>
    <ligand>
        <name>substrate</name>
    </ligand>
</feature>
<dbReference type="RefSeq" id="WP_130597860.1">
    <property type="nucleotide sequence ID" value="NZ_CP036200.1"/>
</dbReference>
<dbReference type="EMBL" id="CP036200">
    <property type="protein sequence ID" value="QBF81886.1"/>
    <property type="molecule type" value="Genomic_DNA"/>
</dbReference>
<dbReference type="AlphaFoldDB" id="A0A411PE91"/>
<dbReference type="OrthoDB" id="9805159at2"/>
<dbReference type="Gene3D" id="2.60.40.1180">
    <property type="entry name" value="Golgi alpha-mannosidase II"/>
    <property type="match status" value="1"/>
</dbReference>
<dbReference type="GO" id="GO:0005975">
    <property type="term" value="P:carbohydrate metabolic process"/>
    <property type="evidence" value="ECO:0007669"/>
    <property type="project" value="InterPro"/>
</dbReference>
<dbReference type="CDD" id="cd11356">
    <property type="entry name" value="AmyAc_Sucrose_phosphorylase-like_1"/>
    <property type="match status" value="1"/>
</dbReference>
<dbReference type="Pfam" id="PF00128">
    <property type="entry name" value="Alpha-amylase"/>
    <property type="match status" value="1"/>
</dbReference>
<dbReference type="InterPro" id="IPR013780">
    <property type="entry name" value="Glyco_hydro_b"/>
</dbReference>
<keyword evidence="2" id="KW-0808">Transferase</keyword>
<dbReference type="InterPro" id="IPR033746">
    <property type="entry name" value="GGa_phosphorylase"/>
</dbReference>
<evidence type="ECO:0000256" key="4">
    <source>
        <dbReference type="SAM" id="MobiDB-lite"/>
    </source>
</evidence>
<name>A0A411PE91_9GAMM</name>
<evidence type="ECO:0000259" key="5">
    <source>
        <dbReference type="SMART" id="SM00642"/>
    </source>
</evidence>
<feature type="binding site" evidence="3">
    <location>
        <position position="140"/>
    </location>
    <ligand>
        <name>substrate</name>
    </ligand>
</feature>
<proteinExistence type="predicted"/>
<feature type="binding site" evidence="3">
    <location>
        <position position="178"/>
    </location>
    <ligand>
        <name>substrate</name>
    </ligand>
</feature>
<dbReference type="SMART" id="SM00642">
    <property type="entry name" value="Aamy"/>
    <property type="match status" value="1"/>
</dbReference>
<keyword evidence="7" id="KW-1185">Reference proteome</keyword>
<feature type="binding site" evidence="3">
    <location>
        <position position="486"/>
    </location>
    <ligand>
        <name>substrate</name>
    </ligand>
</feature>
<gene>
    <name evidence="6" type="ORF">EXU30_03615</name>
</gene>
<dbReference type="KEGG" id="smai:EXU30_03615"/>
<dbReference type="SUPFAM" id="SSF51445">
    <property type="entry name" value="(Trans)glycosidases"/>
    <property type="match status" value="1"/>
</dbReference>
<dbReference type="Gene3D" id="3.20.20.80">
    <property type="entry name" value="Glycosidases"/>
    <property type="match status" value="1"/>
</dbReference>
<evidence type="ECO:0000313" key="7">
    <source>
        <dbReference type="Proteomes" id="UP000291106"/>
    </source>
</evidence>
<sequence length="615" mass="69595">MYNTKLQVTDNTSGESLINENNSAHSDVRKQAKLLDSLIAKLIQQLAIIYANVELQQNYSAIAGNLVETMGLDADCHEPTPYSNLWSEQDIVLITYGDSVFTTSSTSSSAPLATLDKFCDEYLPELTGIHVLPFFPYSSDDGFAVMDYSTVNPSLGDWQDINRIASKRRLMADLVINHCSSRSVWFDNFIKQKTPGKDYFFTVDEDADISDVVRPRVSPLLRATRTENGVKQVWATFSHDQVDFDFRNPEVLIQFVRIIRLYLDMGVNIFRLDAVAFLWKVTGTKCINLPQTHEVIRLLRTLVEHAQPDAMIITETNIPNTQNLTYFGNANEAHGIYNFSLPPLLVNTLITGSCLYLKRWLMSMPPAQNGTTYFNFIASHDGIGLRPVEGLLQQEEVDTLVETMELFGGKVSWRADKEAQKAYEINIALIDALKGTIKGEDHLGFERFICAHTIMLALEGIPGIYIHSLLATRNDYQKVAATGQNRAINRHRWDINELIELLEDKHSQHHQVLSSLNHLIKLRKQQAAFHPNATQFTLHLGLQLFGIWRQSQDRQQSIFCISNVSDQDVTLPLTEINLIVSESWYELITSTKLEADMTSMTLAPYQTVWISNIAT</sequence>
<dbReference type="PIRSF" id="PIRSF003059">
    <property type="entry name" value="Sucrose_phosphorylase"/>
    <property type="match status" value="1"/>
</dbReference>
<dbReference type="SUPFAM" id="SSF51011">
    <property type="entry name" value="Glycosyl hydrolase domain"/>
    <property type="match status" value="1"/>
</dbReference>
<feature type="binding site" evidence="3">
    <location>
        <begin position="380"/>
        <end position="381"/>
    </location>
    <ligand>
        <name>substrate</name>
    </ligand>
</feature>
<dbReference type="InterPro" id="IPR045857">
    <property type="entry name" value="O16G_dom_2"/>
</dbReference>
<feature type="region of interest" description="Disordered" evidence="4">
    <location>
        <begin position="1"/>
        <end position="22"/>
    </location>
</feature>